<proteinExistence type="predicted"/>
<sequence length="239" mass="24906">MDSAYTGRAAFSALLVAALAAGCSALAEDPTAGPVAAVDSPDPSAALDVHHPGDATFFQRLVPGKLLIVPPPKDVADGARQSTAVVVSEVADVRPVRTIRDGSPGGVPELGVVLKVEKVLRGALRPELREVVVTFIGERPPGGGDPAAALRSSLPRGRSVWFLRWNGRQRPGAPPLAETEKRTYSLVSLDGGVLIQGNGAVDAPTYPDDDRPANVATLGADAQRHQRLSELVATVLRTP</sequence>
<comment type="caution">
    <text evidence="2">The sequence shown here is derived from an EMBL/GenBank/DDBJ whole genome shotgun (WGS) entry which is preliminary data.</text>
</comment>
<keyword evidence="3" id="KW-1185">Reference proteome</keyword>
<dbReference type="RefSeq" id="WP_116022434.1">
    <property type="nucleotide sequence ID" value="NZ_QTTT01000001.1"/>
</dbReference>
<protein>
    <submittedName>
        <fullName evidence="2">Uncharacterized protein</fullName>
    </submittedName>
</protein>
<evidence type="ECO:0000313" key="2">
    <source>
        <dbReference type="EMBL" id="REE96850.1"/>
    </source>
</evidence>
<name>A0A3D9SQS6_9ACTN</name>
<dbReference type="EMBL" id="QTTT01000001">
    <property type="protein sequence ID" value="REE96850.1"/>
    <property type="molecule type" value="Genomic_DNA"/>
</dbReference>
<feature type="signal peptide" evidence="1">
    <location>
        <begin position="1"/>
        <end position="27"/>
    </location>
</feature>
<feature type="chain" id="PRO_5017763653" evidence="1">
    <location>
        <begin position="28"/>
        <end position="239"/>
    </location>
</feature>
<dbReference type="AlphaFoldDB" id="A0A3D9SQS6"/>
<dbReference type="OrthoDB" id="3401287at2"/>
<dbReference type="Proteomes" id="UP000256661">
    <property type="component" value="Unassembled WGS sequence"/>
</dbReference>
<accession>A0A3D9SQS6</accession>
<reference evidence="2 3" key="1">
    <citation type="submission" date="2018-08" db="EMBL/GenBank/DDBJ databases">
        <title>Sequencing the genomes of 1000 actinobacteria strains.</title>
        <authorList>
            <person name="Klenk H.-P."/>
        </authorList>
    </citation>
    <scope>NUCLEOTIDE SEQUENCE [LARGE SCALE GENOMIC DNA]</scope>
    <source>
        <strain evidence="2 3">DSM 43927</strain>
    </source>
</reference>
<organism evidence="2 3">
    <name type="scientific">Thermomonospora umbrina</name>
    <dbReference type="NCBI Taxonomy" id="111806"/>
    <lineage>
        <taxon>Bacteria</taxon>
        <taxon>Bacillati</taxon>
        <taxon>Actinomycetota</taxon>
        <taxon>Actinomycetes</taxon>
        <taxon>Streptosporangiales</taxon>
        <taxon>Thermomonosporaceae</taxon>
        <taxon>Thermomonospora</taxon>
    </lineage>
</organism>
<evidence type="ECO:0000313" key="3">
    <source>
        <dbReference type="Proteomes" id="UP000256661"/>
    </source>
</evidence>
<keyword evidence="1" id="KW-0732">Signal</keyword>
<gene>
    <name evidence="2" type="ORF">DFJ69_2303</name>
</gene>
<evidence type="ECO:0000256" key="1">
    <source>
        <dbReference type="SAM" id="SignalP"/>
    </source>
</evidence>